<accession>A0ABD4YR52</accession>
<comment type="caution">
    <text evidence="1">The sequence shown here is derived from an EMBL/GenBank/DDBJ whole genome shotgun (WGS) entry which is preliminary data.</text>
</comment>
<dbReference type="AlphaFoldDB" id="A0ABD4YR52"/>
<protein>
    <submittedName>
        <fullName evidence="1">Uncharacterized protein</fullName>
    </submittedName>
</protein>
<dbReference type="RefSeq" id="WP_223575994.1">
    <property type="nucleotide sequence ID" value="NZ_CP082965.1"/>
</dbReference>
<gene>
    <name evidence="1" type="ORF">N5C72_07515</name>
</gene>
<proteinExistence type="predicted"/>
<organism evidence="1 2">
    <name type="scientific">Achromobacter mucicolens</name>
    <dbReference type="NCBI Taxonomy" id="1389922"/>
    <lineage>
        <taxon>Bacteria</taxon>
        <taxon>Pseudomonadati</taxon>
        <taxon>Pseudomonadota</taxon>
        <taxon>Betaproteobacteria</taxon>
        <taxon>Burkholderiales</taxon>
        <taxon>Alcaligenaceae</taxon>
        <taxon>Achromobacter</taxon>
    </lineage>
</organism>
<evidence type="ECO:0000313" key="1">
    <source>
        <dbReference type="EMBL" id="MDH1177917.1"/>
    </source>
</evidence>
<name>A0ABD4YR52_9BURK</name>
<sequence>MIYFSASPVGFYREDIHGADIPANAVGISEDRYIELLSGQESGKLITADENGQPVLVDPPSASTAPRIISRFQALAALMQAGLLHDVEAWAADPKTDPLHRLAYETAAEFSRTSPALNAGADALGWTSDQLDALFRAGAEILA</sequence>
<dbReference type="EMBL" id="JAOBZK010000007">
    <property type="protein sequence ID" value="MDH1177917.1"/>
    <property type="molecule type" value="Genomic_DNA"/>
</dbReference>
<reference evidence="1 2" key="1">
    <citation type="submission" date="2022-09" db="EMBL/GenBank/DDBJ databases">
        <title>Intensive care unit water sources are persistently colonized with multi-drug resistant bacteria and are the site of extensive horizontal gene transfer of antibiotic resistance genes.</title>
        <authorList>
            <person name="Diorio-Toth L."/>
        </authorList>
    </citation>
    <scope>NUCLEOTIDE SEQUENCE [LARGE SCALE GENOMIC DNA]</scope>
    <source>
        <strain evidence="1 2">GD03967</strain>
    </source>
</reference>
<evidence type="ECO:0000313" key="2">
    <source>
        <dbReference type="Proteomes" id="UP001158644"/>
    </source>
</evidence>
<dbReference type="Proteomes" id="UP001158644">
    <property type="component" value="Unassembled WGS sequence"/>
</dbReference>